<evidence type="ECO:0000313" key="5">
    <source>
        <dbReference type="EMBL" id="CAF3026473.1"/>
    </source>
</evidence>
<dbReference type="EMBL" id="HG994587">
    <property type="protein sequence ID" value="CAF3026473.1"/>
    <property type="molecule type" value="Genomic_DNA"/>
</dbReference>
<dbReference type="OrthoDB" id="2187466at2759"/>
<feature type="domain" description="CCDC43 PWI-like" evidence="4">
    <location>
        <begin position="3"/>
        <end position="74"/>
    </location>
</feature>
<protein>
    <recommendedName>
        <fullName evidence="2">Coiled-coil domain-containing protein 43</fullName>
    </recommendedName>
</protein>
<evidence type="ECO:0000256" key="2">
    <source>
        <dbReference type="ARBA" id="ARBA00016648"/>
    </source>
</evidence>
<reference evidence="5" key="1">
    <citation type="submission" date="2021-02" db="EMBL/GenBank/DDBJ databases">
        <authorList>
            <person name="Bekaert M."/>
        </authorList>
    </citation>
    <scope>NUCLEOTIDE SEQUENCE</scope>
    <source>
        <strain evidence="5">IoA-00</strain>
    </source>
</reference>
<gene>
    <name evidence="5" type="ORF">LSAA_14406</name>
</gene>
<dbReference type="Pfam" id="PF26091">
    <property type="entry name" value="PWI_CCDC43"/>
    <property type="match status" value="1"/>
</dbReference>
<sequence length="245" mass="27683">MSGQFEEWLKDRLKGVECDTGVLLPYVVSILQEEEDETELKDSIESILESMIDPSASVNILQSTEIIEKWQSLVSKGETDLPPKGPMDLQAAMSEIAESKSSAYRDSIKKGPSNTDAAVKAAILAGYSQEEDDLDIGDEDQNGDDDLFCRNSNAEGVAKAEFDKREKARASAAAKKEKRQRLLKALNIFQVIDREFIIILTLSEDRENQRKSHEERKKKAQEKAAKGERRLEDDPLILFFFIRKR</sequence>
<evidence type="ECO:0000313" key="6">
    <source>
        <dbReference type="Proteomes" id="UP000675881"/>
    </source>
</evidence>
<evidence type="ECO:0000256" key="3">
    <source>
        <dbReference type="ARBA" id="ARBA00023054"/>
    </source>
</evidence>
<dbReference type="AlphaFoldDB" id="A0A7R8D4S7"/>
<dbReference type="InterPro" id="IPR037666">
    <property type="entry name" value="CCDC43"/>
</dbReference>
<dbReference type="Proteomes" id="UP000675881">
    <property type="component" value="Chromosome 8"/>
</dbReference>
<evidence type="ECO:0000259" key="4">
    <source>
        <dbReference type="Pfam" id="PF26091"/>
    </source>
</evidence>
<proteinExistence type="inferred from homology"/>
<accession>A0A7R8D4S7</accession>
<evidence type="ECO:0000256" key="1">
    <source>
        <dbReference type="ARBA" id="ARBA00005305"/>
    </source>
</evidence>
<keyword evidence="3" id="KW-0175">Coiled coil</keyword>
<name>A0A7R8D4S7_LEPSM</name>
<dbReference type="PANTHER" id="PTHR31684:SF2">
    <property type="entry name" value="COILED-COIL DOMAIN-CONTAINING PROTEIN 43"/>
    <property type="match status" value="1"/>
</dbReference>
<keyword evidence="6" id="KW-1185">Reference proteome</keyword>
<comment type="similarity">
    <text evidence="1">Belongs to the CCDC43 family.</text>
</comment>
<organism evidence="5 6">
    <name type="scientific">Lepeophtheirus salmonis</name>
    <name type="common">Salmon louse</name>
    <name type="synonym">Caligus salmonis</name>
    <dbReference type="NCBI Taxonomy" id="72036"/>
    <lineage>
        <taxon>Eukaryota</taxon>
        <taxon>Metazoa</taxon>
        <taxon>Ecdysozoa</taxon>
        <taxon>Arthropoda</taxon>
        <taxon>Crustacea</taxon>
        <taxon>Multicrustacea</taxon>
        <taxon>Hexanauplia</taxon>
        <taxon>Copepoda</taxon>
        <taxon>Siphonostomatoida</taxon>
        <taxon>Caligidae</taxon>
        <taxon>Lepeophtheirus</taxon>
    </lineage>
</organism>
<dbReference type="InterPro" id="IPR058771">
    <property type="entry name" value="PWI_CCDC43"/>
</dbReference>
<dbReference type="PANTHER" id="PTHR31684">
    <property type="entry name" value="COILED-COIL DOMAIN-CONTAINING PROTEIN 43"/>
    <property type="match status" value="1"/>
</dbReference>